<feature type="domain" description="Transposase IS200-like" evidence="1">
    <location>
        <begin position="18"/>
        <end position="127"/>
    </location>
</feature>
<reference evidence="2" key="1">
    <citation type="submission" date="2014-02" db="EMBL/GenBank/DDBJ databases">
        <title>Expanding our view of genomic diversity in Candidatus Accumulibacter clades.</title>
        <authorList>
            <person name="Skennerton C.T."/>
            <person name="Barr J.J."/>
            <person name="Slater F.R."/>
            <person name="Bond P.L."/>
            <person name="Tyson G.W."/>
        </authorList>
    </citation>
    <scope>NUCLEOTIDE SEQUENCE [LARGE SCALE GENOMIC DNA]</scope>
</reference>
<sequence length="148" mass="16957">MPPSQPHAEDLRQGRCSQSGQVYLLTLVTAERARVFEHFATAHQAARCFNERAVRRYGTTLAFVVMPDHVHWLLELASEVSVSDAVRIYRAKVSLSLGRRIWQKGFHDRAVRRDEDLAAVARYVVHNPVRAGLVERLGDYPHWDAVWI</sequence>
<dbReference type="GO" id="GO:0043565">
    <property type="term" value="F:sequence-specific DNA binding"/>
    <property type="evidence" value="ECO:0007669"/>
    <property type="project" value="TreeGrafter"/>
</dbReference>
<dbReference type="InterPro" id="IPR036515">
    <property type="entry name" value="Transposase_17_sf"/>
</dbReference>
<dbReference type="eggNOG" id="COG1943">
    <property type="taxonomic scope" value="Bacteria"/>
</dbReference>
<protein>
    <submittedName>
        <fullName evidence="2">Transposase</fullName>
    </submittedName>
</protein>
<dbReference type="Proteomes" id="UP000022141">
    <property type="component" value="Unassembled WGS sequence"/>
</dbReference>
<evidence type="ECO:0000259" key="1">
    <source>
        <dbReference type="SMART" id="SM01321"/>
    </source>
</evidence>
<dbReference type="SUPFAM" id="SSF143422">
    <property type="entry name" value="Transposase IS200-like"/>
    <property type="match status" value="1"/>
</dbReference>
<dbReference type="SMART" id="SM01321">
    <property type="entry name" value="Y1_Tnp"/>
    <property type="match status" value="1"/>
</dbReference>
<accession>A0A011P812</accession>
<dbReference type="PANTHER" id="PTHR36966">
    <property type="entry name" value="REP-ASSOCIATED TYROSINE TRANSPOSASE"/>
    <property type="match status" value="1"/>
</dbReference>
<proteinExistence type="predicted"/>
<name>A0A011P812_ACCRE</name>
<dbReference type="PATRIC" id="fig|1454004.3.peg.454"/>
<dbReference type="STRING" id="1454004.AW11_00439"/>
<comment type="caution">
    <text evidence="2">The sequence shown here is derived from an EMBL/GenBank/DDBJ whole genome shotgun (WGS) entry which is preliminary data.</text>
</comment>
<organism evidence="2 3">
    <name type="scientific">Accumulibacter regalis</name>
    <dbReference type="NCBI Taxonomy" id="522306"/>
    <lineage>
        <taxon>Bacteria</taxon>
        <taxon>Pseudomonadati</taxon>
        <taxon>Pseudomonadota</taxon>
        <taxon>Betaproteobacteria</taxon>
        <taxon>Candidatus Accumulibacter</taxon>
    </lineage>
</organism>
<dbReference type="NCBIfam" id="NF047646">
    <property type="entry name" value="REP_Tyr_transpos"/>
    <property type="match status" value="1"/>
</dbReference>
<evidence type="ECO:0000313" key="3">
    <source>
        <dbReference type="Proteomes" id="UP000022141"/>
    </source>
</evidence>
<dbReference type="GO" id="GO:0006313">
    <property type="term" value="P:DNA transposition"/>
    <property type="evidence" value="ECO:0007669"/>
    <property type="project" value="InterPro"/>
</dbReference>
<gene>
    <name evidence="2" type="ORF">AW11_00439</name>
</gene>
<evidence type="ECO:0000313" key="2">
    <source>
        <dbReference type="EMBL" id="EXI91098.1"/>
    </source>
</evidence>
<dbReference type="AlphaFoldDB" id="A0A011P812"/>
<dbReference type="EMBL" id="JEMY01000003">
    <property type="protein sequence ID" value="EXI91098.1"/>
    <property type="molecule type" value="Genomic_DNA"/>
</dbReference>
<dbReference type="GO" id="GO:0004803">
    <property type="term" value="F:transposase activity"/>
    <property type="evidence" value="ECO:0007669"/>
    <property type="project" value="InterPro"/>
</dbReference>
<dbReference type="PANTHER" id="PTHR36966:SF1">
    <property type="entry name" value="REP-ASSOCIATED TYROSINE TRANSPOSASE"/>
    <property type="match status" value="1"/>
</dbReference>
<dbReference type="InterPro" id="IPR002686">
    <property type="entry name" value="Transposase_17"/>
</dbReference>
<dbReference type="Pfam" id="PF01797">
    <property type="entry name" value="Y1_Tnp"/>
    <property type="match status" value="1"/>
</dbReference>
<dbReference type="Gene3D" id="3.30.70.1290">
    <property type="entry name" value="Transposase IS200-like"/>
    <property type="match status" value="1"/>
</dbReference>
<dbReference type="InterPro" id="IPR052715">
    <property type="entry name" value="RAYT_transposase"/>
</dbReference>
<keyword evidence="3" id="KW-1185">Reference proteome</keyword>